<comment type="catalytic activity">
    <reaction evidence="6 7">
        <text>UDP-alpha-D-glucose + 2 NAD(+) + H2O = UDP-alpha-D-glucuronate + 2 NADH + 3 H(+)</text>
        <dbReference type="Rhea" id="RHEA:23596"/>
        <dbReference type="ChEBI" id="CHEBI:15377"/>
        <dbReference type="ChEBI" id="CHEBI:15378"/>
        <dbReference type="ChEBI" id="CHEBI:57540"/>
        <dbReference type="ChEBI" id="CHEBI:57945"/>
        <dbReference type="ChEBI" id="CHEBI:58052"/>
        <dbReference type="ChEBI" id="CHEBI:58885"/>
        <dbReference type="EC" id="1.1.1.22"/>
    </reaction>
</comment>
<evidence type="ECO:0000256" key="7">
    <source>
        <dbReference type="PIRNR" id="PIRNR000124"/>
    </source>
</evidence>
<dbReference type="InterPro" id="IPR036291">
    <property type="entry name" value="NAD(P)-bd_dom_sf"/>
</dbReference>
<dbReference type="InterPro" id="IPR028357">
    <property type="entry name" value="UDPglc_DH_bac"/>
</dbReference>
<dbReference type="Gene3D" id="1.20.5.100">
    <property type="entry name" value="Cytochrome c1, transmembrane anchor, C-terminal"/>
    <property type="match status" value="1"/>
</dbReference>
<dbReference type="SUPFAM" id="SSF51735">
    <property type="entry name" value="NAD(P)-binding Rossmann-fold domains"/>
    <property type="match status" value="1"/>
</dbReference>
<dbReference type="SMART" id="SM00984">
    <property type="entry name" value="UDPG_MGDP_dh_C"/>
    <property type="match status" value="1"/>
</dbReference>
<dbReference type="Pfam" id="PF00984">
    <property type="entry name" value="UDPG_MGDP_dh"/>
    <property type="match status" value="1"/>
</dbReference>
<evidence type="ECO:0000256" key="3">
    <source>
        <dbReference type="ARBA" id="ARBA00012954"/>
    </source>
</evidence>
<dbReference type="EC" id="1.1.1.22" evidence="3 7"/>
<protein>
    <recommendedName>
        <fullName evidence="3 7">UDP-glucose 6-dehydrogenase</fullName>
        <ecNumber evidence="3 7">1.1.1.22</ecNumber>
    </recommendedName>
</protein>
<evidence type="ECO:0000256" key="5">
    <source>
        <dbReference type="ARBA" id="ARBA00023027"/>
    </source>
</evidence>
<evidence type="ECO:0000259" key="8">
    <source>
        <dbReference type="SMART" id="SM00984"/>
    </source>
</evidence>
<keyword evidence="4 7" id="KW-0560">Oxidoreductase</keyword>
<organism evidence="9 10">
    <name type="scientific">Haloechinothrix salitolerans</name>
    <dbReference type="NCBI Taxonomy" id="926830"/>
    <lineage>
        <taxon>Bacteria</taxon>
        <taxon>Bacillati</taxon>
        <taxon>Actinomycetota</taxon>
        <taxon>Actinomycetes</taxon>
        <taxon>Pseudonocardiales</taxon>
        <taxon>Pseudonocardiaceae</taxon>
        <taxon>Haloechinothrix</taxon>
    </lineage>
</organism>
<dbReference type="PANTHER" id="PTHR43750">
    <property type="entry name" value="UDP-GLUCOSE 6-DEHYDROGENASE TUAD"/>
    <property type="match status" value="1"/>
</dbReference>
<dbReference type="PIRSF" id="PIRSF500134">
    <property type="entry name" value="UDPglc_DH_bac"/>
    <property type="match status" value="1"/>
</dbReference>
<comment type="similarity">
    <text evidence="2 7">Belongs to the UDP-glucose/GDP-mannose dehydrogenase family.</text>
</comment>
<evidence type="ECO:0000256" key="4">
    <source>
        <dbReference type="ARBA" id="ARBA00023002"/>
    </source>
</evidence>
<dbReference type="SUPFAM" id="SSF48179">
    <property type="entry name" value="6-phosphogluconate dehydrogenase C-terminal domain-like"/>
    <property type="match status" value="1"/>
</dbReference>
<dbReference type="Proteomes" id="UP001596337">
    <property type="component" value="Unassembled WGS sequence"/>
</dbReference>
<evidence type="ECO:0000256" key="6">
    <source>
        <dbReference type="ARBA" id="ARBA00047473"/>
    </source>
</evidence>
<evidence type="ECO:0000256" key="1">
    <source>
        <dbReference type="ARBA" id="ARBA00004701"/>
    </source>
</evidence>
<evidence type="ECO:0000256" key="2">
    <source>
        <dbReference type="ARBA" id="ARBA00006601"/>
    </source>
</evidence>
<dbReference type="RefSeq" id="WP_345396971.1">
    <property type="nucleotide sequence ID" value="NZ_BAABLA010000026.1"/>
</dbReference>
<gene>
    <name evidence="9" type="ORF">ACFQGD_17210</name>
</gene>
<dbReference type="InterPro" id="IPR014027">
    <property type="entry name" value="UDP-Glc/GDP-Man_DH_C"/>
</dbReference>
<evidence type="ECO:0000313" key="10">
    <source>
        <dbReference type="Proteomes" id="UP001596337"/>
    </source>
</evidence>
<keyword evidence="10" id="KW-1185">Reference proteome</keyword>
<dbReference type="PIRSF" id="PIRSF000124">
    <property type="entry name" value="UDPglc_GDPman_dh"/>
    <property type="match status" value="1"/>
</dbReference>
<evidence type="ECO:0000313" key="9">
    <source>
        <dbReference type="EMBL" id="MFC6868884.1"/>
    </source>
</evidence>
<dbReference type="InterPro" id="IPR036220">
    <property type="entry name" value="UDP-Glc/GDP-Man_DH_C_sf"/>
</dbReference>
<dbReference type="PROSITE" id="PS51257">
    <property type="entry name" value="PROKAR_LIPOPROTEIN"/>
    <property type="match status" value="1"/>
</dbReference>
<dbReference type="InterPro" id="IPR008927">
    <property type="entry name" value="6-PGluconate_DH-like_C_sf"/>
</dbReference>
<dbReference type="EMBL" id="JBHSXX010000001">
    <property type="protein sequence ID" value="MFC6868884.1"/>
    <property type="molecule type" value="Genomic_DNA"/>
</dbReference>
<dbReference type="Gene3D" id="3.40.50.720">
    <property type="entry name" value="NAD(P)-binding Rossmann-like Domain"/>
    <property type="match status" value="2"/>
</dbReference>
<feature type="domain" description="UDP-glucose/GDP-mannose dehydrogenase C-terminal" evidence="8">
    <location>
        <begin position="320"/>
        <end position="421"/>
    </location>
</feature>
<reference evidence="10" key="1">
    <citation type="journal article" date="2019" name="Int. J. Syst. Evol. Microbiol.">
        <title>The Global Catalogue of Microorganisms (GCM) 10K type strain sequencing project: providing services to taxonomists for standard genome sequencing and annotation.</title>
        <authorList>
            <consortium name="The Broad Institute Genomics Platform"/>
            <consortium name="The Broad Institute Genome Sequencing Center for Infectious Disease"/>
            <person name="Wu L."/>
            <person name="Ma J."/>
        </authorList>
    </citation>
    <scope>NUCLEOTIDE SEQUENCE [LARGE SCALE GENOMIC DNA]</scope>
    <source>
        <strain evidence="10">KCTC 32255</strain>
    </source>
</reference>
<accession>A0ABW2C1Z7</accession>
<comment type="pathway">
    <text evidence="1">Nucleotide-sugar biosynthesis; UDP-alpha-D-glucuronate biosynthesis; UDP-alpha-D-glucuronate from UDP-alpha-D-glucose: step 1/1.</text>
</comment>
<dbReference type="InterPro" id="IPR001732">
    <property type="entry name" value="UDP-Glc/GDP-Man_DH_N"/>
</dbReference>
<name>A0ABW2C1Z7_9PSEU</name>
<sequence>MARAIGTTGTIGVVGAGYVGLTTAACLAHLGHDVVCVDTDRRKVAQLRGGAVPVREPGLDEIVHDGTRARRLSFTSDIEALAVCGVVMLCLPTPMDESGDPDTSAVDSVVRQLATLLPADAVVASKSTVPVGSAHRAERLLNRADVAVVSNPEFLREGHAVEDFLRPARIVIGASDAWACHLVERMYDGVDAPIVRTDPVSAELAKYACNAFLAVKLSYTNLLAALCERVGAEIGEVARVMALDDRIGASFLRPGPGWGGSCLPKDTVALLRTGRRAGLDFGLVRAAIDVNAQQLDRVVRDVRRAVTGEECGRIAGHRIGLLGLTFKAGTADLRDSPALAVADALAREGAVLTGYDPEVPSDRQRAVADIRLVDDPYQVAKGASAVVLLTEWPEFAELDWSVIGAAANNPVVVDTRGILDDSDVEQPGIDRIALGDGTHRS</sequence>
<dbReference type="Pfam" id="PF03721">
    <property type="entry name" value="UDPG_MGDP_dh_N"/>
    <property type="match status" value="1"/>
</dbReference>
<dbReference type="NCBIfam" id="TIGR03026">
    <property type="entry name" value="NDP-sugDHase"/>
    <property type="match status" value="1"/>
</dbReference>
<dbReference type="InterPro" id="IPR017476">
    <property type="entry name" value="UDP-Glc/GDP-Man"/>
</dbReference>
<comment type="caution">
    <text evidence="9">The sequence shown here is derived from an EMBL/GenBank/DDBJ whole genome shotgun (WGS) entry which is preliminary data.</text>
</comment>
<keyword evidence="5 7" id="KW-0520">NAD</keyword>
<dbReference type="Pfam" id="PF03720">
    <property type="entry name" value="UDPG_MGDP_dh_C"/>
    <property type="match status" value="1"/>
</dbReference>
<proteinExistence type="inferred from homology"/>
<dbReference type="GO" id="GO:0016491">
    <property type="term" value="F:oxidoreductase activity"/>
    <property type="evidence" value="ECO:0007669"/>
    <property type="project" value="UniProtKB-KW"/>
</dbReference>
<dbReference type="InterPro" id="IPR014026">
    <property type="entry name" value="UDP-Glc/GDP-Man_DH_dimer"/>
</dbReference>
<dbReference type="PANTHER" id="PTHR43750:SF3">
    <property type="entry name" value="UDP-GLUCOSE 6-DEHYDROGENASE TUAD"/>
    <property type="match status" value="1"/>
</dbReference>
<dbReference type="SUPFAM" id="SSF52413">
    <property type="entry name" value="UDP-glucose/GDP-mannose dehydrogenase C-terminal domain"/>
    <property type="match status" value="1"/>
</dbReference>